<evidence type="ECO:0000313" key="2">
    <source>
        <dbReference type="EMBL" id="MDR6511813.1"/>
    </source>
</evidence>
<gene>
    <name evidence="2" type="ORF">J2792_002689</name>
</gene>
<comment type="caution">
    <text evidence="2">The sequence shown here is derived from an EMBL/GenBank/DDBJ whole genome shotgun (WGS) entry which is preliminary data.</text>
</comment>
<dbReference type="Proteomes" id="UP001184150">
    <property type="component" value="Unassembled WGS sequence"/>
</dbReference>
<reference evidence="2 3" key="1">
    <citation type="submission" date="2023-07" db="EMBL/GenBank/DDBJ databases">
        <title>Sorghum-associated microbial communities from plants grown in Nebraska, USA.</title>
        <authorList>
            <person name="Schachtman D."/>
        </authorList>
    </citation>
    <scope>NUCLEOTIDE SEQUENCE [LARGE SCALE GENOMIC DNA]</scope>
    <source>
        <strain evidence="2 3">DS1027</strain>
    </source>
</reference>
<organism evidence="2 3">
    <name type="scientific">Novosphingobium capsulatum</name>
    <dbReference type="NCBI Taxonomy" id="13688"/>
    <lineage>
        <taxon>Bacteria</taxon>
        <taxon>Pseudomonadati</taxon>
        <taxon>Pseudomonadota</taxon>
        <taxon>Alphaproteobacteria</taxon>
        <taxon>Sphingomonadales</taxon>
        <taxon>Sphingomonadaceae</taxon>
        <taxon>Novosphingobium</taxon>
    </lineage>
</organism>
<accession>A0ABU1MNV0</accession>
<dbReference type="Gene3D" id="1.25.40.10">
    <property type="entry name" value="Tetratricopeptide repeat domain"/>
    <property type="match status" value="1"/>
</dbReference>
<dbReference type="InterPro" id="IPR011990">
    <property type="entry name" value="TPR-like_helical_dom_sf"/>
</dbReference>
<name>A0ABU1MNV0_9SPHN</name>
<evidence type="ECO:0000256" key="1">
    <source>
        <dbReference type="SAM" id="MobiDB-lite"/>
    </source>
</evidence>
<dbReference type="SUPFAM" id="SSF48452">
    <property type="entry name" value="TPR-like"/>
    <property type="match status" value="1"/>
</dbReference>
<sequence>MTWVIVLGVAAIVFAALVLVGRLPRAGWEVTGAALLFGLAGYALQGHPAEAGAPTPAVENAAVADAALLKERQAMGSAFGKGRSWLILADGLTRQGQYRAAADVLAKAAQENPDDADIEVALGNALVGHSEGLITPAAQYAFRRAAMIDPNHPGPPFFMGLAMAQSGRLADARALWADLLARSPADAPYRQDLAMRLTRLDQMMAASGMPIPPAQPEASGQAQAAKAPSGAATPAPKPAAR</sequence>
<evidence type="ECO:0000313" key="3">
    <source>
        <dbReference type="Proteomes" id="UP001184150"/>
    </source>
</evidence>
<dbReference type="EMBL" id="JAVDRD010000006">
    <property type="protein sequence ID" value="MDR6511813.1"/>
    <property type="molecule type" value="Genomic_DNA"/>
</dbReference>
<proteinExistence type="predicted"/>
<dbReference type="RefSeq" id="WP_107718265.1">
    <property type="nucleotide sequence ID" value="NZ_JAVDRD010000006.1"/>
</dbReference>
<protein>
    <submittedName>
        <fullName evidence="2">Cytochrome c-type biogenesis protein CcmH</fullName>
    </submittedName>
</protein>
<dbReference type="Pfam" id="PF13428">
    <property type="entry name" value="TPR_14"/>
    <property type="match status" value="1"/>
</dbReference>
<keyword evidence="3" id="KW-1185">Reference proteome</keyword>
<feature type="region of interest" description="Disordered" evidence="1">
    <location>
        <begin position="207"/>
        <end position="241"/>
    </location>
</feature>
<feature type="compositionally biased region" description="Low complexity" evidence="1">
    <location>
        <begin position="218"/>
        <end position="241"/>
    </location>
</feature>